<dbReference type="Gene3D" id="1.10.8.430">
    <property type="entry name" value="Helical domain of apoptotic protease-activating factors"/>
    <property type="match status" value="1"/>
</dbReference>
<keyword evidence="4" id="KW-0963">Cytoplasm</keyword>
<dbReference type="InterPro" id="IPR044974">
    <property type="entry name" value="Disease_R_plants"/>
</dbReference>
<dbReference type="Gene3D" id="3.80.10.10">
    <property type="entry name" value="Ribonuclease Inhibitor"/>
    <property type="match status" value="1"/>
</dbReference>
<evidence type="ECO:0000256" key="6">
    <source>
        <dbReference type="ARBA" id="ARBA00022667"/>
    </source>
</evidence>
<accession>A0AAV1C1S3</accession>
<feature type="domain" description="Late blight resistance protein R1A-like N-terminal" evidence="12">
    <location>
        <begin position="131"/>
        <end position="378"/>
    </location>
</feature>
<reference evidence="14" key="1">
    <citation type="submission" date="2023-03" db="EMBL/GenBank/DDBJ databases">
        <authorList>
            <person name="Julca I."/>
        </authorList>
    </citation>
    <scope>NUCLEOTIDE SEQUENCE</scope>
</reference>
<dbReference type="Pfam" id="PF23559">
    <property type="entry name" value="WHD_DRP"/>
    <property type="match status" value="1"/>
</dbReference>
<dbReference type="InterPro" id="IPR021929">
    <property type="entry name" value="R1A-like_N"/>
</dbReference>
<dbReference type="Pfam" id="PF00931">
    <property type="entry name" value="NB-ARC"/>
    <property type="match status" value="1"/>
</dbReference>
<dbReference type="FunFam" id="1.10.10.10:FF:000322">
    <property type="entry name" value="Probable disease resistance protein At1g63360"/>
    <property type="match status" value="1"/>
</dbReference>
<dbReference type="GO" id="GO:0009626">
    <property type="term" value="P:plant-type hypersensitive response"/>
    <property type="evidence" value="ECO:0007669"/>
    <property type="project" value="UniProtKB-KW"/>
</dbReference>
<dbReference type="PANTHER" id="PTHR23155">
    <property type="entry name" value="DISEASE RESISTANCE PROTEIN RP"/>
    <property type="match status" value="1"/>
</dbReference>
<evidence type="ECO:0000256" key="1">
    <source>
        <dbReference type="ARBA" id="ARBA00002074"/>
    </source>
</evidence>
<dbReference type="InterPro" id="IPR042197">
    <property type="entry name" value="Apaf_helical"/>
</dbReference>
<dbReference type="SUPFAM" id="SSF52058">
    <property type="entry name" value="L domain-like"/>
    <property type="match status" value="1"/>
</dbReference>
<proteinExistence type="inferred from homology"/>
<keyword evidence="6" id="KW-0381">Hypersensitive response</keyword>
<dbReference type="InterPro" id="IPR058922">
    <property type="entry name" value="WHD_DRP"/>
</dbReference>
<organism evidence="14 15">
    <name type="scientific">Oldenlandia corymbosa var. corymbosa</name>
    <dbReference type="NCBI Taxonomy" id="529605"/>
    <lineage>
        <taxon>Eukaryota</taxon>
        <taxon>Viridiplantae</taxon>
        <taxon>Streptophyta</taxon>
        <taxon>Embryophyta</taxon>
        <taxon>Tracheophyta</taxon>
        <taxon>Spermatophyta</taxon>
        <taxon>Magnoliopsida</taxon>
        <taxon>eudicotyledons</taxon>
        <taxon>Gunneridae</taxon>
        <taxon>Pentapetalae</taxon>
        <taxon>asterids</taxon>
        <taxon>lamiids</taxon>
        <taxon>Gentianales</taxon>
        <taxon>Rubiaceae</taxon>
        <taxon>Rubioideae</taxon>
        <taxon>Spermacoceae</taxon>
        <taxon>Hedyotis-Oldenlandia complex</taxon>
        <taxon>Oldenlandia</taxon>
    </lineage>
</organism>
<comment type="similarity">
    <text evidence="3">Belongs to the disease resistance NB-LRR family.</text>
</comment>
<feature type="domain" description="NB-ARC" evidence="11">
    <location>
        <begin position="534"/>
        <end position="701"/>
    </location>
</feature>
<dbReference type="PANTHER" id="PTHR23155:SF1152">
    <property type="entry name" value="AAA+ ATPASE DOMAIN-CONTAINING PROTEIN"/>
    <property type="match status" value="1"/>
</dbReference>
<keyword evidence="15" id="KW-1185">Reference proteome</keyword>
<dbReference type="Pfam" id="PF12061">
    <property type="entry name" value="NB-LRR"/>
    <property type="match status" value="1"/>
</dbReference>
<dbReference type="GO" id="GO:0051607">
    <property type="term" value="P:defense response to virus"/>
    <property type="evidence" value="ECO:0007669"/>
    <property type="project" value="UniProtKB-ARBA"/>
</dbReference>
<dbReference type="InterPro" id="IPR027417">
    <property type="entry name" value="P-loop_NTPase"/>
</dbReference>
<evidence type="ECO:0000256" key="8">
    <source>
        <dbReference type="ARBA" id="ARBA00022741"/>
    </source>
</evidence>
<evidence type="ECO:0000313" key="15">
    <source>
        <dbReference type="Proteomes" id="UP001161247"/>
    </source>
</evidence>
<dbReference type="InterPro" id="IPR032675">
    <property type="entry name" value="LRR_dom_sf"/>
</dbReference>
<evidence type="ECO:0000313" key="14">
    <source>
        <dbReference type="EMBL" id="CAI9089103.1"/>
    </source>
</evidence>
<dbReference type="EMBL" id="OX459118">
    <property type="protein sequence ID" value="CAI9089103.1"/>
    <property type="molecule type" value="Genomic_DNA"/>
</dbReference>
<keyword evidence="5" id="KW-0433">Leucine-rich repeat</keyword>
<comment type="subcellular location">
    <subcellularLocation>
        <location evidence="2">Cytoplasm</location>
    </subcellularLocation>
</comment>
<evidence type="ECO:0000256" key="2">
    <source>
        <dbReference type="ARBA" id="ARBA00004496"/>
    </source>
</evidence>
<dbReference type="AlphaFoldDB" id="A0AAV1C1S3"/>
<evidence type="ECO:0000259" key="13">
    <source>
        <dbReference type="Pfam" id="PF23559"/>
    </source>
</evidence>
<dbReference type="InterPro" id="IPR002182">
    <property type="entry name" value="NB-ARC"/>
</dbReference>
<dbReference type="GO" id="GO:0043531">
    <property type="term" value="F:ADP binding"/>
    <property type="evidence" value="ECO:0007669"/>
    <property type="project" value="InterPro"/>
</dbReference>
<evidence type="ECO:0000256" key="4">
    <source>
        <dbReference type="ARBA" id="ARBA00022490"/>
    </source>
</evidence>
<dbReference type="InterPro" id="IPR036388">
    <property type="entry name" value="WH-like_DNA-bd_sf"/>
</dbReference>
<dbReference type="GO" id="GO:0005737">
    <property type="term" value="C:cytoplasm"/>
    <property type="evidence" value="ECO:0007669"/>
    <property type="project" value="UniProtKB-SubCell"/>
</dbReference>
<evidence type="ECO:0000259" key="12">
    <source>
        <dbReference type="Pfam" id="PF12061"/>
    </source>
</evidence>
<dbReference type="PRINTS" id="PR00364">
    <property type="entry name" value="DISEASERSIST"/>
</dbReference>
<evidence type="ECO:0000256" key="9">
    <source>
        <dbReference type="ARBA" id="ARBA00022821"/>
    </source>
</evidence>
<keyword evidence="8" id="KW-0547">Nucleotide-binding</keyword>
<evidence type="ECO:0000259" key="11">
    <source>
        <dbReference type="Pfam" id="PF00931"/>
    </source>
</evidence>
<evidence type="ECO:0000256" key="10">
    <source>
        <dbReference type="ARBA" id="ARBA00022840"/>
    </source>
</evidence>
<dbReference type="GO" id="GO:0005524">
    <property type="term" value="F:ATP binding"/>
    <property type="evidence" value="ECO:0007669"/>
    <property type="project" value="UniProtKB-KW"/>
</dbReference>
<evidence type="ECO:0000256" key="7">
    <source>
        <dbReference type="ARBA" id="ARBA00022737"/>
    </source>
</evidence>
<evidence type="ECO:0000256" key="5">
    <source>
        <dbReference type="ARBA" id="ARBA00022614"/>
    </source>
</evidence>
<keyword evidence="10" id="KW-0067">ATP-binding</keyword>
<gene>
    <name evidence="14" type="ORF">OLC1_LOCUS1514</name>
</gene>
<protein>
    <submittedName>
        <fullName evidence="14">OLC1v1023609C1</fullName>
    </submittedName>
</protein>
<evidence type="ECO:0000256" key="3">
    <source>
        <dbReference type="ARBA" id="ARBA00008894"/>
    </source>
</evidence>
<sequence length="1247" mass="142400">MVTSASSVDSALDLVTQMEDSIGFKSSSLLLLKLDLRFLRTFVRFSSKWSLNSIDLNDKDDDDVASLASFLLKVEAAVHQNVQVMKSLLVELVGLEMTEEKRNHFNQVFFKSHDVIESFSEEINGFYIVLMNKASKLRAPIRDELMSLLDSVLDNIWDIRPYDLRELSEDLEEKVRFLQNMISFAGMRSVNDKQLEDLMLHTRFLAIHLAYLYHANAYIGVEGMDTRISNLLQKIKPVESKVCDIYIHVLKVSKLSGSSKCQSLNFDERILGDFIDSVRGNLWELLCSGREFPYLVKDQAQLLYEGLSFLRSILREQDKKFNDLQETTRKLVADIVSDAGTISCSLFANGTEEGVAKEISLTLSHLVKEIKFVKLEVANKFPVSTRLQYPRTNVQGFINRLIENLVELALPIVSEKDKIEEFSKDLIFIRSVVENIMEKHNDQAEVQDLLMQAADIARKVEFFIDSLVITDHFHCCPNMIDKITEEISLLKLKVSKIDGNNKHEFEDGKFDKVTSYQESQVSTPIINEVVVGLEDEAKKMIELLTRGTSTLDTVSIIGMAGLGKTTLAKKVYHDSEVAYHFHIRAWSCVSQQYHKRRLLLDILEGIFTKLPLELADMNDDDLFEQLYKCLKGKKYLIILDDVWGIAVWNDFGKLFPNDSNGSRILLTTRLHNVASHANSKLHFLQPLTENESWNLLREKLFIGEDRPPELCELGMRIAKICKGLPFSLVVVAGILANMDQHLWAGVVESLSSHTLYGTEQCMSTLELSYNHLPNYLKPCLLYLGLFPEDQEVTFRKLMWMWIAEGFVMKSDLKSLEDVAEDYMMDLRGRSLVMVGQQSSSGRVKACNIHDLVHEFCLAKAKKENFAQWLRGPGELSTFYEPQDLRRLCIHSEPEDLRKSRLFCRHIRSLVFFNRDKAWHARDPSNVSFLFRFSKLLRVLNLEKVKVGDSFPTELNQLVQLRYLALSVSDELYFIPSSISSLCNLETLIIEGFSHDILLPVAILKLRKLRHLHLNNSAVFCLPDDSAEMNSATLSNLDTFSTVTIGPETEKVMRLFPNVRRLKCRLLESWGCGGVVTLDFLSRLESLRMFSPGPLADGFKFVFPENLKKLALSGLCLPWSKISVIGELPKLEVLKLISGAFEGEIWEMEEGWFPKLKFLKLEFLDLVSFAACADEFLPSLQKLVFRNCWNLEEIPSELSEISTLAMIEVYRCPKSLASLVMEIQDEQKDFGNDDLKILIHHSLCTDEA</sequence>
<keyword evidence="9" id="KW-0611">Plant defense</keyword>
<dbReference type="SUPFAM" id="SSF52540">
    <property type="entry name" value="P-loop containing nucleoside triphosphate hydrolases"/>
    <property type="match status" value="1"/>
</dbReference>
<dbReference type="Gene3D" id="3.40.50.300">
    <property type="entry name" value="P-loop containing nucleotide triphosphate hydrolases"/>
    <property type="match status" value="1"/>
</dbReference>
<comment type="function">
    <text evidence="1">Confers resistance to late blight (Phytophthora infestans) races carrying the avirulence gene Avr1. Resistance proteins guard the plant against pathogens that contain an appropriate avirulence protein via an indirect interaction with this avirulence protein. That triggers a defense system including the hypersensitive response, which restricts the pathogen growth.</text>
</comment>
<dbReference type="Gene3D" id="1.10.10.10">
    <property type="entry name" value="Winged helix-like DNA-binding domain superfamily/Winged helix DNA-binding domain"/>
    <property type="match status" value="1"/>
</dbReference>
<name>A0AAV1C1S3_OLDCO</name>
<feature type="domain" description="Disease resistance protein winged helix" evidence="13">
    <location>
        <begin position="785"/>
        <end position="855"/>
    </location>
</feature>
<dbReference type="Proteomes" id="UP001161247">
    <property type="component" value="Chromosome 1"/>
</dbReference>
<keyword evidence="7" id="KW-0677">Repeat</keyword>
<dbReference type="FunFam" id="3.40.50.300:FF:001091">
    <property type="entry name" value="Probable disease resistance protein At1g61300"/>
    <property type="match status" value="1"/>
</dbReference>